<dbReference type="InterPro" id="IPR050430">
    <property type="entry name" value="Peptidase_S1"/>
</dbReference>
<dbReference type="SUPFAM" id="SSF50494">
    <property type="entry name" value="Trypsin-like serine proteases"/>
    <property type="match status" value="1"/>
</dbReference>
<dbReference type="PROSITE" id="PS00135">
    <property type="entry name" value="TRYPSIN_SER"/>
    <property type="match status" value="1"/>
</dbReference>
<dbReference type="Proteomes" id="UP000182486">
    <property type="component" value="Unassembled WGS sequence"/>
</dbReference>
<dbReference type="InterPro" id="IPR009003">
    <property type="entry name" value="Peptidase_S1_PA"/>
</dbReference>
<gene>
    <name evidence="6" type="ORF">BG844_36410</name>
</gene>
<dbReference type="PROSITE" id="PS50240">
    <property type="entry name" value="TRYPSIN_DOM"/>
    <property type="match status" value="1"/>
</dbReference>
<dbReference type="PRINTS" id="PR00722">
    <property type="entry name" value="CHYMOTRYPSIN"/>
</dbReference>
<reference evidence="6 7" key="1">
    <citation type="submission" date="2016-09" db="EMBL/GenBank/DDBJ databases">
        <title>Couchioplanes caeruleus draft genome sequence.</title>
        <authorList>
            <person name="Sheehan J."/>
            <person name="Caffrey P."/>
        </authorList>
    </citation>
    <scope>NUCLEOTIDE SEQUENCE [LARGE SCALE GENOMIC DNA]</scope>
    <source>
        <strain evidence="6 7">DSM 43634</strain>
    </source>
</reference>
<dbReference type="CDD" id="cd00190">
    <property type="entry name" value="Tryp_SPc"/>
    <property type="match status" value="1"/>
</dbReference>
<keyword evidence="2" id="KW-1015">Disulfide bond</keyword>
<proteinExistence type="inferred from homology"/>
<evidence type="ECO:0000256" key="4">
    <source>
        <dbReference type="SAM" id="SignalP"/>
    </source>
</evidence>
<evidence type="ECO:0000313" key="7">
    <source>
        <dbReference type="Proteomes" id="UP000182486"/>
    </source>
</evidence>
<evidence type="ECO:0000256" key="3">
    <source>
        <dbReference type="RuleBase" id="RU363034"/>
    </source>
</evidence>
<dbReference type="InterPro" id="IPR001254">
    <property type="entry name" value="Trypsin_dom"/>
</dbReference>
<organism evidence="6 7">
    <name type="scientific">Couchioplanes caeruleus subsp. caeruleus</name>
    <dbReference type="NCBI Taxonomy" id="56427"/>
    <lineage>
        <taxon>Bacteria</taxon>
        <taxon>Bacillati</taxon>
        <taxon>Actinomycetota</taxon>
        <taxon>Actinomycetes</taxon>
        <taxon>Micromonosporales</taxon>
        <taxon>Micromonosporaceae</taxon>
        <taxon>Couchioplanes</taxon>
    </lineage>
</organism>
<comment type="similarity">
    <text evidence="1">Belongs to the peptidase S1 family.</text>
</comment>
<name>A0A1K0GFN2_9ACTN</name>
<dbReference type="GO" id="GO:0004252">
    <property type="term" value="F:serine-type endopeptidase activity"/>
    <property type="evidence" value="ECO:0007669"/>
    <property type="project" value="InterPro"/>
</dbReference>
<comment type="caution">
    <text evidence="6">The sequence shown here is derived from an EMBL/GenBank/DDBJ whole genome shotgun (WGS) entry which is preliminary data.</text>
</comment>
<dbReference type="FunFam" id="2.40.10.10:FF:000002">
    <property type="entry name" value="Transmembrane protease serine"/>
    <property type="match status" value="1"/>
</dbReference>
<keyword evidence="3" id="KW-0645">Protease</keyword>
<accession>A0A1K0GFN2</accession>
<dbReference type="GO" id="GO:0006508">
    <property type="term" value="P:proteolysis"/>
    <property type="evidence" value="ECO:0007669"/>
    <property type="project" value="UniProtKB-KW"/>
</dbReference>
<dbReference type="InterPro" id="IPR043504">
    <property type="entry name" value="Peptidase_S1_PA_chymotrypsin"/>
</dbReference>
<feature type="chain" id="PRO_5038972237" evidence="4">
    <location>
        <begin position="26"/>
        <end position="268"/>
    </location>
</feature>
<dbReference type="SMART" id="SM00020">
    <property type="entry name" value="Tryp_SPc"/>
    <property type="match status" value="1"/>
</dbReference>
<dbReference type="InterPro" id="IPR018114">
    <property type="entry name" value="TRYPSIN_HIS"/>
</dbReference>
<keyword evidence="7" id="KW-1185">Reference proteome</keyword>
<protein>
    <submittedName>
        <fullName evidence="6">Trypsin</fullName>
    </submittedName>
</protein>
<dbReference type="InterPro" id="IPR001314">
    <property type="entry name" value="Peptidase_S1A"/>
</dbReference>
<dbReference type="PANTHER" id="PTHR24276">
    <property type="entry name" value="POLYSERASE-RELATED"/>
    <property type="match status" value="1"/>
</dbReference>
<evidence type="ECO:0000256" key="2">
    <source>
        <dbReference type="ARBA" id="ARBA00023157"/>
    </source>
</evidence>
<evidence type="ECO:0000259" key="5">
    <source>
        <dbReference type="PROSITE" id="PS50240"/>
    </source>
</evidence>
<keyword evidence="3" id="KW-0378">Hydrolase</keyword>
<keyword evidence="3" id="KW-0720">Serine protease</keyword>
<sequence length="268" mass="28140">MVRKVASLVVLGVLASVLTSSQIAARAGDAASPTGGAPPLREVVGGDLAPTGRFPWMVRLSMGCGGTLTAPRVVLTAGHCVGGTGEDDTIGVVAGVTDLKSTEAIEARSVSVIRAEGFRGETHGDDWALIELDRDLDLPTLELSRGGYDEKGPVTVLGWGKTSEKALRQEKRLRFASVPVVADEECAKAYDKVGVDLVKDESICAGKRGVDTCQGDSGGPMVRKAGDRWIQIGIVSWGLGCARKGYPGVYTQVSAFRAEIRTATRKLS</sequence>
<evidence type="ECO:0000313" key="6">
    <source>
        <dbReference type="EMBL" id="OJF09652.1"/>
    </source>
</evidence>
<feature type="domain" description="Peptidase S1" evidence="5">
    <location>
        <begin position="43"/>
        <end position="265"/>
    </location>
</feature>
<dbReference type="EMBL" id="MEIA01000553">
    <property type="protein sequence ID" value="OJF09652.1"/>
    <property type="molecule type" value="Genomic_DNA"/>
</dbReference>
<dbReference type="PROSITE" id="PS00134">
    <property type="entry name" value="TRYPSIN_HIS"/>
    <property type="match status" value="1"/>
</dbReference>
<dbReference type="AlphaFoldDB" id="A0A1K0GFN2"/>
<dbReference type="RefSeq" id="WP_071810056.1">
    <property type="nucleotide sequence ID" value="NZ_MEIA01000553.1"/>
</dbReference>
<dbReference type="InterPro" id="IPR033116">
    <property type="entry name" value="TRYPSIN_SER"/>
</dbReference>
<dbReference type="Gene3D" id="2.40.10.10">
    <property type="entry name" value="Trypsin-like serine proteases"/>
    <property type="match status" value="2"/>
</dbReference>
<keyword evidence="4" id="KW-0732">Signal</keyword>
<dbReference type="Pfam" id="PF00089">
    <property type="entry name" value="Trypsin"/>
    <property type="match status" value="1"/>
</dbReference>
<dbReference type="PANTHER" id="PTHR24276:SF98">
    <property type="entry name" value="FI18310P1-RELATED"/>
    <property type="match status" value="1"/>
</dbReference>
<feature type="signal peptide" evidence="4">
    <location>
        <begin position="1"/>
        <end position="25"/>
    </location>
</feature>
<evidence type="ECO:0000256" key="1">
    <source>
        <dbReference type="ARBA" id="ARBA00007664"/>
    </source>
</evidence>